<dbReference type="EC" id="3.1.1.97" evidence="6"/>
<evidence type="ECO:0000256" key="3">
    <source>
        <dbReference type="ARBA" id="ARBA00022737"/>
    </source>
</evidence>
<proteinExistence type="inferred from homology"/>
<dbReference type="InterPro" id="IPR052415">
    <property type="entry name" value="Diphthine_MTase"/>
</dbReference>
<evidence type="ECO:0000313" key="8">
    <source>
        <dbReference type="EMBL" id="RXH77659.1"/>
    </source>
</evidence>
<protein>
    <recommendedName>
        <fullName evidence="6">methylated diphthine methylhydrolase</fullName>
        <ecNumber evidence="6">3.1.1.97</ecNumber>
    </recommendedName>
</protein>
<comment type="catalytic activity">
    <reaction evidence="7">
        <text>diphthine methyl ester-[translation elongation factor 2] + H2O = diphthine-[translation elongation factor 2] + methanol + H(+)</text>
        <dbReference type="Rhea" id="RHEA:42656"/>
        <dbReference type="Rhea" id="RHEA-COMP:10172"/>
        <dbReference type="Rhea" id="RHEA-COMP:10173"/>
        <dbReference type="ChEBI" id="CHEBI:15377"/>
        <dbReference type="ChEBI" id="CHEBI:15378"/>
        <dbReference type="ChEBI" id="CHEBI:17790"/>
        <dbReference type="ChEBI" id="CHEBI:79005"/>
        <dbReference type="ChEBI" id="CHEBI:82696"/>
        <dbReference type="EC" id="3.1.1.97"/>
    </reaction>
</comment>
<keyword evidence="2" id="KW-0853">WD repeat</keyword>
<dbReference type="PANTHER" id="PTHR46042">
    <property type="entry name" value="DIPHTHINE METHYLTRANSFERASE"/>
    <property type="match status" value="1"/>
</dbReference>
<evidence type="ECO:0000256" key="7">
    <source>
        <dbReference type="ARBA" id="ARBA00047551"/>
    </source>
</evidence>
<keyword evidence="9" id="KW-1185">Reference proteome</keyword>
<keyword evidence="3" id="KW-0677">Repeat</keyword>
<comment type="caution">
    <text evidence="8">The sequence shown here is derived from an EMBL/GenBank/DDBJ whole genome shotgun (WGS) entry which is preliminary data.</text>
</comment>
<dbReference type="SUPFAM" id="SSF50978">
    <property type="entry name" value="WD40 repeat-like"/>
    <property type="match status" value="1"/>
</dbReference>
<dbReference type="AlphaFoldDB" id="A0A498I445"/>
<accession>A0A498I445</accession>
<dbReference type="EMBL" id="RDQH01000340">
    <property type="protein sequence ID" value="RXH77659.1"/>
    <property type="molecule type" value="Genomic_DNA"/>
</dbReference>
<evidence type="ECO:0000313" key="9">
    <source>
        <dbReference type="Proteomes" id="UP000290289"/>
    </source>
</evidence>
<comment type="pathway">
    <text evidence="1">Protein modification; peptidyl-diphthamide biosynthesis.</text>
</comment>
<gene>
    <name evidence="8" type="ORF">DVH24_039630</name>
</gene>
<evidence type="ECO:0000256" key="1">
    <source>
        <dbReference type="ARBA" id="ARBA00005156"/>
    </source>
</evidence>
<sequence>MDVARCNLEGNADAVEFCPHDRCRHVLTASTYILQEGDQPSRAGRISLFNVGAELGRLDLFQRIETAGFYLKEITYEKISHSMCLFLDWNPSTTSITVGLSDGSIRESQLETNEMWNAHDFEVWTTSFDIHQPQLDGPSNLAFQNTKAHTMGVCCIAKNPNDTNNVVTGGGVWRIKFHPFAAGLVLTPCMHNGFSIVNNNEDNTEVIETYSKHESFAYGADWHTDKSLNEGKKNSTLVATCSFYDRLLRIWTPESNSQVELGTIQMVSLSGILHSHLIRYGLVMEPIC</sequence>
<dbReference type="InterPro" id="IPR015943">
    <property type="entry name" value="WD40/YVTN_repeat-like_dom_sf"/>
</dbReference>
<comment type="similarity">
    <text evidence="5">Belongs to the DPH7 family.</text>
</comment>
<evidence type="ECO:0000256" key="4">
    <source>
        <dbReference type="ARBA" id="ARBA00022801"/>
    </source>
</evidence>
<dbReference type="GO" id="GO:0061685">
    <property type="term" value="F:diphthine methylesterase activity"/>
    <property type="evidence" value="ECO:0007669"/>
    <property type="project" value="UniProtKB-EC"/>
</dbReference>
<dbReference type="SMART" id="SM00320">
    <property type="entry name" value="WD40"/>
    <property type="match status" value="2"/>
</dbReference>
<dbReference type="PANTHER" id="PTHR46042:SF1">
    <property type="entry name" value="DIPHTHINE METHYLTRANSFERASE"/>
    <property type="match status" value="1"/>
</dbReference>
<dbReference type="InterPro" id="IPR036322">
    <property type="entry name" value="WD40_repeat_dom_sf"/>
</dbReference>
<evidence type="ECO:0000256" key="6">
    <source>
        <dbReference type="ARBA" id="ARBA00039131"/>
    </source>
</evidence>
<dbReference type="GO" id="GO:0005737">
    <property type="term" value="C:cytoplasm"/>
    <property type="evidence" value="ECO:0007669"/>
    <property type="project" value="TreeGrafter"/>
</dbReference>
<dbReference type="STRING" id="3750.A0A498I445"/>
<name>A0A498I445_MALDO</name>
<dbReference type="GO" id="GO:0017183">
    <property type="term" value="P:protein histidyl modification to diphthamide"/>
    <property type="evidence" value="ECO:0007669"/>
    <property type="project" value="TreeGrafter"/>
</dbReference>
<dbReference type="InterPro" id="IPR001680">
    <property type="entry name" value="WD40_rpt"/>
</dbReference>
<evidence type="ECO:0000256" key="2">
    <source>
        <dbReference type="ARBA" id="ARBA00022574"/>
    </source>
</evidence>
<dbReference type="Gene3D" id="2.130.10.10">
    <property type="entry name" value="YVTN repeat-like/Quinoprotein amine dehydrogenase"/>
    <property type="match status" value="1"/>
</dbReference>
<reference evidence="8 9" key="1">
    <citation type="submission" date="2018-10" db="EMBL/GenBank/DDBJ databases">
        <title>A high-quality apple genome assembly.</title>
        <authorList>
            <person name="Hu J."/>
        </authorList>
    </citation>
    <scope>NUCLEOTIDE SEQUENCE [LARGE SCALE GENOMIC DNA]</scope>
    <source>
        <strain evidence="9">cv. HFTH1</strain>
        <tissue evidence="8">Young leaf</tissue>
    </source>
</reference>
<evidence type="ECO:0000256" key="5">
    <source>
        <dbReference type="ARBA" id="ARBA00038092"/>
    </source>
</evidence>
<organism evidence="8 9">
    <name type="scientific">Malus domestica</name>
    <name type="common">Apple</name>
    <name type="synonym">Pyrus malus</name>
    <dbReference type="NCBI Taxonomy" id="3750"/>
    <lineage>
        <taxon>Eukaryota</taxon>
        <taxon>Viridiplantae</taxon>
        <taxon>Streptophyta</taxon>
        <taxon>Embryophyta</taxon>
        <taxon>Tracheophyta</taxon>
        <taxon>Spermatophyta</taxon>
        <taxon>Magnoliopsida</taxon>
        <taxon>eudicotyledons</taxon>
        <taxon>Gunneridae</taxon>
        <taxon>Pentapetalae</taxon>
        <taxon>rosids</taxon>
        <taxon>fabids</taxon>
        <taxon>Rosales</taxon>
        <taxon>Rosaceae</taxon>
        <taxon>Amygdaloideae</taxon>
        <taxon>Maleae</taxon>
        <taxon>Malus</taxon>
    </lineage>
</organism>
<dbReference type="Proteomes" id="UP000290289">
    <property type="component" value="Chromosome 14"/>
</dbReference>
<keyword evidence="4" id="KW-0378">Hydrolase</keyword>